<dbReference type="InterPro" id="IPR001466">
    <property type="entry name" value="Beta-lactam-related"/>
</dbReference>
<evidence type="ECO:0000313" key="2">
    <source>
        <dbReference type="EMBL" id="PQA58214.1"/>
    </source>
</evidence>
<dbReference type="Gene3D" id="3.40.710.10">
    <property type="entry name" value="DD-peptidase/beta-lactamase superfamily"/>
    <property type="match status" value="1"/>
</dbReference>
<dbReference type="EMBL" id="PTRA01000001">
    <property type="protein sequence ID" value="PQA58214.1"/>
    <property type="molecule type" value="Genomic_DNA"/>
</dbReference>
<dbReference type="AlphaFoldDB" id="A0A2S7IKF8"/>
<evidence type="ECO:0000259" key="1">
    <source>
        <dbReference type="Pfam" id="PF00144"/>
    </source>
</evidence>
<accession>A0A2S7IKF8</accession>
<dbReference type="InterPro" id="IPR012338">
    <property type="entry name" value="Beta-lactam/transpept-like"/>
</dbReference>
<proteinExistence type="predicted"/>
<protein>
    <recommendedName>
        <fullName evidence="1">Beta-lactamase-related domain-containing protein</fullName>
    </recommendedName>
</protein>
<sequence>MTRLDQLLARQILGNGPGVSIGVIHKGNIVYAGTAGRAQVNTREKISLRTRFRMASVSKQFTAMGVLLLEEEGKLKLTDPLSQFFPEFRTELSLHITLQHLLTHTSGIRDYEELMDSTWHRQILDEDVVKLLQDQTQTYFKAGTQFRYSNSGFCLLAMVVQRVSGQAYGKFMKERLFLPLGLKETFVYEAGKAYPHRALGYTVTDEGNTQESDQSLTSATRGDGCVYTSLADYFR</sequence>
<gene>
    <name evidence="2" type="ORF">C5O19_00620</name>
</gene>
<dbReference type="Pfam" id="PF00144">
    <property type="entry name" value="Beta-lactamase"/>
    <property type="match status" value="1"/>
</dbReference>
<evidence type="ECO:0000313" key="3">
    <source>
        <dbReference type="Proteomes" id="UP000239590"/>
    </source>
</evidence>
<dbReference type="PANTHER" id="PTHR46825">
    <property type="entry name" value="D-ALANYL-D-ALANINE-CARBOXYPEPTIDASE/ENDOPEPTIDASE AMPH"/>
    <property type="match status" value="1"/>
</dbReference>
<reference evidence="3" key="1">
    <citation type="submission" date="2018-02" db="EMBL/GenBank/DDBJ databases">
        <title>Genome sequencing of Solimonas sp. HR-BB.</title>
        <authorList>
            <person name="Lee Y."/>
            <person name="Jeon C.O."/>
        </authorList>
    </citation>
    <scope>NUCLEOTIDE SEQUENCE [LARGE SCALE GENOMIC DNA]</scope>
    <source>
        <strain evidence="3">HR-U</strain>
    </source>
</reference>
<keyword evidence="3" id="KW-1185">Reference proteome</keyword>
<dbReference type="Proteomes" id="UP000239590">
    <property type="component" value="Unassembled WGS sequence"/>
</dbReference>
<feature type="domain" description="Beta-lactamase-related" evidence="1">
    <location>
        <begin position="15"/>
        <end position="234"/>
    </location>
</feature>
<dbReference type="OrthoDB" id="9793489at2"/>
<dbReference type="SUPFAM" id="SSF56601">
    <property type="entry name" value="beta-lactamase/transpeptidase-like"/>
    <property type="match status" value="1"/>
</dbReference>
<dbReference type="InterPro" id="IPR050491">
    <property type="entry name" value="AmpC-like"/>
</dbReference>
<comment type="caution">
    <text evidence="2">The sequence shown here is derived from an EMBL/GenBank/DDBJ whole genome shotgun (WGS) entry which is preliminary data.</text>
</comment>
<organism evidence="2 3">
    <name type="scientific">Siphonobacter curvatus</name>
    <dbReference type="NCBI Taxonomy" id="2094562"/>
    <lineage>
        <taxon>Bacteria</taxon>
        <taxon>Pseudomonadati</taxon>
        <taxon>Bacteroidota</taxon>
        <taxon>Cytophagia</taxon>
        <taxon>Cytophagales</taxon>
        <taxon>Cytophagaceae</taxon>
        <taxon>Siphonobacter</taxon>
    </lineage>
</organism>
<name>A0A2S7IKF8_9BACT</name>
<dbReference type="PANTHER" id="PTHR46825:SF9">
    <property type="entry name" value="BETA-LACTAMASE-RELATED DOMAIN-CONTAINING PROTEIN"/>
    <property type="match status" value="1"/>
</dbReference>